<gene>
    <name evidence="2" type="ORF">SDC9_154051</name>
</gene>
<dbReference type="AlphaFoldDB" id="A0A645F2I3"/>
<reference evidence="2" key="1">
    <citation type="submission" date="2019-08" db="EMBL/GenBank/DDBJ databases">
        <authorList>
            <person name="Kucharzyk K."/>
            <person name="Murdoch R.W."/>
            <person name="Higgins S."/>
            <person name="Loffler F."/>
        </authorList>
    </citation>
    <scope>NUCLEOTIDE SEQUENCE</scope>
</reference>
<accession>A0A645F2I3</accession>
<evidence type="ECO:0000313" key="2">
    <source>
        <dbReference type="EMBL" id="MPN06794.1"/>
    </source>
</evidence>
<name>A0A645F2I3_9ZZZZ</name>
<sequence length="85" mass="9241">MNYKTAKRLSDFLAIISVAVAVLIYLLNENEAAFIGLGLLALAIVIAALVIRIKFYKCPHCAAKLPVKTFDSPERCPACGGKLEF</sequence>
<organism evidence="2">
    <name type="scientific">bioreactor metagenome</name>
    <dbReference type="NCBI Taxonomy" id="1076179"/>
    <lineage>
        <taxon>unclassified sequences</taxon>
        <taxon>metagenomes</taxon>
        <taxon>ecological metagenomes</taxon>
    </lineage>
</organism>
<comment type="caution">
    <text evidence="2">The sequence shown here is derived from an EMBL/GenBank/DDBJ whole genome shotgun (WGS) entry which is preliminary data.</text>
</comment>
<feature type="transmembrane region" description="Helical" evidence="1">
    <location>
        <begin position="9"/>
        <end position="27"/>
    </location>
</feature>
<dbReference type="EMBL" id="VSSQ01052732">
    <property type="protein sequence ID" value="MPN06794.1"/>
    <property type="molecule type" value="Genomic_DNA"/>
</dbReference>
<evidence type="ECO:0000256" key="1">
    <source>
        <dbReference type="SAM" id="Phobius"/>
    </source>
</evidence>
<feature type="transmembrane region" description="Helical" evidence="1">
    <location>
        <begin position="33"/>
        <end position="51"/>
    </location>
</feature>
<proteinExistence type="predicted"/>
<keyword evidence="1" id="KW-0472">Membrane</keyword>
<keyword evidence="1" id="KW-1133">Transmembrane helix</keyword>
<protein>
    <submittedName>
        <fullName evidence="2">Uncharacterized protein</fullName>
    </submittedName>
</protein>
<keyword evidence="1" id="KW-0812">Transmembrane</keyword>